<organism evidence="5 6">
    <name type="scientific">Stylosanthes scabra</name>
    <dbReference type="NCBI Taxonomy" id="79078"/>
    <lineage>
        <taxon>Eukaryota</taxon>
        <taxon>Viridiplantae</taxon>
        <taxon>Streptophyta</taxon>
        <taxon>Embryophyta</taxon>
        <taxon>Tracheophyta</taxon>
        <taxon>Spermatophyta</taxon>
        <taxon>Magnoliopsida</taxon>
        <taxon>eudicotyledons</taxon>
        <taxon>Gunneridae</taxon>
        <taxon>Pentapetalae</taxon>
        <taxon>rosids</taxon>
        <taxon>fabids</taxon>
        <taxon>Fabales</taxon>
        <taxon>Fabaceae</taxon>
        <taxon>Papilionoideae</taxon>
        <taxon>50 kb inversion clade</taxon>
        <taxon>dalbergioids sensu lato</taxon>
        <taxon>Dalbergieae</taxon>
        <taxon>Pterocarpus clade</taxon>
        <taxon>Stylosanthes</taxon>
    </lineage>
</organism>
<keyword evidence="4" id="KW-0812">Transmembrane</keyword>
<evidence type="ECO:0000313" key="5">
    <source>
        <dbReference type="EMBL" id="MED6177666.1"/>
    </source>
</evidence>
<comment type="similarity">
    <text evidence="1">Belongs to the universal ribosomal protein uS11 family.</text>
</comment>
<keyword evidence="2" id="KW-0689">Ribosomal protein</keyword>
<dbReference type="SUPFAM" id="SSF53137">
    <property type="entry name" value="Translational machinery components"/>
    <property type="match status" value="1"/>
</dbReference>
<sequence length="157" mass="17573">MRGVSTVNRLFLFSCGIEKTQTQEVPIMLRIGGFSAVIWIPLLFSVRDRENLNARNDNDGEAEKSYRPMDFVRGVIDKDGQDPLHPYYSNQRETDADYVHIKMLRNNTFVTVTDSKGNIKLSGSVGSVKEMKSGQKLARYAAEATSEVVGRRARGLG</sequence>
<evidence type="ECO:0000256" key="4">
    <source>
        <dbReference type="SAM" id="Phobius"/>
    </source>
</evidence>
<protein>
    <submittedName>
        <fullName evidence="5">Uncharacterized protein</fullName>
    </submittedName>
</protein>
<dbReference type="InterPro" id="IPR001971">
    <property type="entry name" value="Ribosomal_uS11"/>
</dbReference>
<dbReference type="Proteomes" id="UP001341840">
    <property type="component" value="Unassembled WGS sequence"/>
</dbReference>
<dbReference type="InterPro" id="IPR036967">
    <property type="entry name" value="Ribosomal_uS11_sf"/>
</dbReference>
<keyword evidence="6" id="KW-1185">Reference proteome</keyword>
<dbReference type="Gene3D" id="3.30.420.80">
    <property type="entry name" value="Ribosomal protein S11"/>
    <property type="match status" value="1"/>
</dbReference>
<feature type="transmembrane region" description="Helical" evidence="4">
    <location>
        <begin position="27"/>
        <end position="46"/>
    </location>
</feature>
<feature type="non-terminal residue" evidence="5">
    <location>
        <position position="157"/>
    </location>
</feature>
<evidence type="ECO:0000256" key="3">
    <source>
        <dbReference type="ARBA" id="ARBA00023274"/>
    </source>
</evidence>
<proteinExistence type="inferred from homology"/>
<reference evidence="5 6" key="1">
    <citation type="journal article" date="2023" name="Plants (Basel)">
        <title>Bridging the Gap: Combining Genomics and Transcriptomics Approaches to Understand Stylosanthes scabra, an Orphan Legume from the Brazilian Caatinga.</title>
        <authorList>
            <person name="Ferreira-Neto J.R.C."/>
            <person name="da Silva M.D."/>
            <person name="Binneck E."/>
            <person name="de Melo N.F."/>
            <person name="da Silva R.H."/>
            <person name="de Melo A.L.T.M."/>
            <person name="Pandolfi V."/>
            <person name="Bustamante F.O."/>
            <person name="Brasileiro-Vidal A.C."/>
            <person name="Benko-Iseppon A.M."/>
        </authorList>
    </citation>
    <scope>NUCLEOTIDE SEQUENCE [LARGE SCALE GENOMIC DNA]</scope>
    <source>
        <tissue evidence="5">Leaves</tissue>
    </source>
</reference>
<keyword evidence="4" id="KW-1133">Transmembrane helix</keyword>
<dbReference type="EMBL" id="JASCZI010153820">
    <property type="protein sequence ID" value="MED6177666.1"/>
    <property type="molecule type" value="Genomic_DNA"/>
</dbReference>
<gene>
    <name evidence="5" type="ORF">PIB30_100304</name>
</gene>
<comment type="caution">
    <text evidence="5">The sequence shown here is derived from an EMBL/GenBank/DDBJ whole genome shotgun (WGS) entry which is preliminary data.</text>
</comment>
<evidence type="ECO:0000256" key="2">
    <source>
        <dbReference type="ARBA" id="ARBA00022980"/>
    </source>
</evidence>
<dbReference type="Pfam" id="PF00411">
    <property type="entry name" value="Ribosomal_S11"/>
    <property type="match status" value="1"/>
</dbReference>
<accession>A0ABU6VX23</accession>
<evidence type="ECO:0000313" key="6">
    <source>
        <dbReference type="Proteomes" id="UP001341840"/>
    </source>
</evidence>
<dbReference type="PANTHER" id="PTHR11759">
    <property type="entry name" value="40S RIBOSOMAL PROTEIN S14/30S RIBOSOMAL PROTEIN S11"/>
    <property type="match status" value="1"/>
</dbReference>
<evidence type="ECO:0000256" key="1">
    <source>
        <dbReference type="ARBA" id="ARBA00006194"/>
    </source>
</evidence>
<name>A0ABU6VX23_9FABA</name>
<keyword evidence="3" id="KW-0687">Ribonucleoprotein</keyword>
<keyword evidence="4" id="KW-0472">Membrane</keyword>